<feature type="binding site" evidence="5">
    <location>
        <position position="161"/>
    </location>
    <ligand>
        <name>Zn(2+)</name>
        <dbReference type="ChEBI" id="CHEBI:29105"/>
    </ligand>
</feature>
<keyword evidence="1 5" id="KW-0963">Cytoplasm</keyword>
<evidence type="ECO:0000256" key="5">
    <source>
        <dbReference type="HAMAP-Rule" id="MF_01256"/>
    </source>
</evidence>
<sequence>MEHLRYPIGQFQMDQEITGQMRLRWIDEIAAAPGELRQAVQGLTEDQLNTPYRPGGWTVRQVVHHLPDSHLNSYVRFKWALTEEVPFIKPYDEKEWAELADSRTAPIEVSLSLFDSLHQRWTLLLRAMTDEDFRRTFRHPESGTLTLDQALGLYAWHGKHHIAHITSLRKRMGW</sequence>
<keyword evidence="2 5" id="KW-0479">Metal-binding</keyword>
<dbReference type="STRING" id="1173111.SAMN05444955_11779"/>
<feature type="binding site" evidence="5">
    <location>
        <position position="65"/>
    </location>
    <ligand>
        <name>Zn(2+)</name>
        <dbReference type="ChEBI" id="CHEBI:29105"/>
    </ligand>
</feature>
<keyword evidence="3 5" id="KW-0378">Hydrolase</keyword>
<dbReference type="RefSeq" id="WP_089972147.1">
    <property type="nucleotide sequence ID" value="NZ_FOCQ01000017.1"/>
</dbReference>
<dbReference type="InterPro" id="IPR034660">
    <property type="entry name" value="DinB/YfiT-like"/>
</dbReference>
<name>A0A1H8IGM0_9BACL</name>
<evidence type="ECO:0000313" key="7">
    <source>
        <dbReference type="EMBL" id="SEN67684.1"/>
    </source>
</evidence>
<evidence type="ECO:0000313" key="8">
    <source>
        <dbReference type="Proteomes" id="UP000199695"/>
    </source>
</evidence>
<proteinExistence type="inferred from homology"/>
<dbReference type="Pfam" id="PF12867">
    <property type="entry name" value="DinB_2"/>
    <property type="match status" value="1"/>
</dbReference>
<dbReference type="Gene3D" id="1.20.120.450">
    <property type="entry name" value="dinb family like domain"/>
    <property type="match status" value="1"/>
</dbReference>
<evidence type="ECO:0000256" key="4">
    <source>
        <dbReference type="ARBA" id="ARBA00022833"/>
    </source>
</evidence>
<comment type="subcellular location">
    <subcellularLocation>
        <location evidence="5">Cytoplasm</location>
    </subcellularLocation>
</comment>
<feature type="binding site" evidence="5">
    <location>
        <position position="157"/>
    </location>
    <ligand>
        <name>Zn(2+)</name>
        <dbReference type="ChEBI" id="CHEBI:29105"/>
    </ligand>
</feature>
<comment type="subunit">
    <text evidence="5">Homodimer.</text>
</comment>
<dbReference type="OrthoDB" id="9796039at2"/>
<protein>
    <recommendedName>
        <fullName evidence="5">Putative metal-dependent hydrolase SAMN05444955_11779</fullName>
        <ecNumber evidence="5">3.-.-.-</ecNumber>
    </recommendedName>
</protein>
<dbReference type="GO" id="GO:0016787">
    <property type="term" value="F:hydrolase activity"/>
    <property type="evidence" value="ECO:0007669"/>
    <property type="project" value="UniProtKB-UniRule"/>
</dbReference>
<keyword evidence="4 5" id="KW-0862">Zinc</keyword>
<reference evidence="7 8" key="1">
    <citation type="submission" date="2016-10" db="EMBL/GenBank/DDBJ databases">
        <authorList>
            <person name="de Groot N.N."/>
        </authorList>
    </citation>
    <scope>NUCLEOTIDE SEQUENCE [LARGE SCALE GENOMIC DNA]</scope>
    <source>
        <strain evidence="7 8">DSM 46701</strain>
    </source>
</reference>
<organism evidence="7 8">
    <name type="scientific">Lihuaxuella thermophila</name>
    <dbReference type="NCBI Taxonomy" id="1173111"/>
    <lineage>
        <taxon>Bacteria</taxon>
        <taxon>Bacillati</taxon>
        <taxon>Bacillota</taxon>
        <taxon>Bacilli</taxon>
        <taxon>Bacillales</taxon>
        <taxon>Thermoactinomycetaceae</taxon>
        <taxon>Lihuaxuella</taxon>
    </lineage>
</organism>
<dbReference type="NCBIfam" id="NF009807">
    <property type="entry name" value="PRK13291.1"/>
    <property type="match status" value="1"/>
</dbReference>
<dbReference type="InterPro" id="IPR023774">
    <property type="entry name" value="Put_metal_dep_hydrolase_YfiT"/>
</dbReference>
<comment type="function">
    <text evidence="5">Possible metal-dependent hydrolase.</text>
</comment>
<accession>A0A1H8IGM0</accession>
<dbReference type="InterPro" id="IPR024775">
    <property type="entry name" value="DinB-like"/>
</dbReference>
<comment type="cofactor">
    <cofactor evidence="5">
        <name>Zn(2+)</name>
        <dbReference type="ChEBI" id="CHEBI:29105"/>
    </cofactor>
    <text evidence="5">Binds 1 zinc ion per subunit.</text>
</comment>
<evidence type="ECO:0000256" key="2">
    <source>
        <dbReference type="ARBA" id="ARBA00022723"/>
    </source>
</evidence>
<feature type="domain" description="DinB-like" evidence="6">
    <location>
        <begin position="30"/>
        <end position="165"/>
    </location>
</feature>
<dbReference type="AlphaFoldDB" id="A0A1H8IGM0"/>
<dbReference type="HAMAP" id="MF_01256">
    <property type="entry name" value="YfiT_hydrol"/>
    <property type="match status" value="1"/>
</dbReference>
<dbReference type="GO" id="GO:0008270">
    <property type="term" value="F:zinc ion binding"/>
    <property type="evidence" value="ECO:0007669"/>
    <property type="project" value="UniProtKB-UniRule"/>
</dbReference>
<gene>
    <name evidence="7" type="ORF">SAMN05444955_11779</name>
</gene>
<comment type="similarity">
    <text evidence="5">Belongs to the metal hydrolase YfiT family.</text>
</comment>
<evidence type="ECO:0000259" key="6">
    <source>
        <dbReference type="Pfam" id="PF12867"/>
    </source>
</evidence>
<dbReference type="SUPFAM" id="SSF109854">
    <property type="entry name" value="DinB/YfiT-like putative metalloenzymes"/>
    <property type="match status" value="1"/>
</dbReference>
<dbReference type="EMBL" id="FOCQ01000017">
    <property type="protein sequence ID" value="SEN67684.1"/>
    <property type="molecule type" value="Genomic_DNA"/>
</dbReference>
<dbReference type="EC" id="3.-.-.-" evidence="5"/>
<evidence type="ECO:0000256" key="3">
    <source>
        <dbReference type="ARBA" id="ARBA00022801"/>
    </source>
</evidence>
<dbReference type="Proteomes" id="UP000199695">
    <property type="component" value="Unassembled WGS sequence"/>
</dbReference>
<keyword evidence="8" id="KW-1185">Reference proteome</keyword>
<dbReference type="GO" id="GO:0005737">
    <property type="term" value="C:cytoplasm"/>
    <property type="evidence" value="ECO:0007669"/>
    <property type="project" value="UniProtKB-SubCell"/>
</dbReference>
<evidence type="ECO:0000256" key="1">
    <source>
        <dbReference type="ARBA" id="ARBA00022490"/>
    </source>
</evidence>